<dbReference type="AlphaFoldDB" id="A0A8H7TFQ7"/>
<evidence type="ECO:0000313" key="4">
    <source>
        <dbReference type="Proteomes" id="UP000664132"/>
    </source>
</evidence>
<keyword evidence="4" id="KW-1185">Reference proteome</keyword>
<dbReference type="InterPro" id="IPR023210">
    <property type="entry name" value="NADP_OxRdtase_dom"/>
</dbReference>
<dbReference type="PANTHER" id="PTHR43625">
    <property type="entry name" value="AFLATOXIN B1 ALDEHYDE REDUCTASE"/>
    <property type="match status" value="1"/>
</dbReference>
<name>A0A8H7TFQ7_9HELO</name>
<dbReference type="Proteomes" id="UP000664132">
    <property type="component" value="Unassembled WGS sequence"/>
</dbReference>
<dbReference type="Gene3D" id="3.20.20.100">
    <property type="entry name" value="NADP-dependent oxidoreductase domain"/>
    <property type="match status" value="1"/>
</dbReference>
<dbReference type="EMBL" id="JAFJYH010000117">
    <property type="protein sequence ID" value="KAG4418929.1"/>
    <property type="molecule type" value="Genomic_DNA"/>
</dbReference>
<dbReference type="CDD" id="cd19077">
    <property type="entry name" value="AKR_AKR8A1-2"/>
    <property type="match status" value="1"/>
</dbReference>
<gene>
    <name evidence="3" type="ORF">IFR04_007965</name>
</gene>
<organism evidence="3 4">
    <name type="scientific">Cadophora malorum</name>
    <dbReference type="NCBI Taxonomy" id="108018"/>
    <lineage>
        <taxon>Eukaryota</taxon>
        <taxon>Fungi</taxon>
        <taxon>Dikarya</taxon>
        <taxon>Ascomycota</taxon>
        <taxon>Pezizomycotina</taxon>
        <taxon>Leotiomycetes</taxon>
        <taxon>Helotiales</taxon>
        <taxon>Ploettnerulaceae</taxon>
        <taxon>Cadophora</taxon>
    </lineage>
</organism>
<reference evidence="3" key="1">
    <citation type="submission" date="2021-02" db="EMBL/GenBank/DDBJ databases">
        <title>Genome sequence Cadophora malorum strain M34.</title>
        <authorList>
            <person name="Stefanovic E."/>
            <person name="Vu D."/>
            <person name="Scully C."/>
            <person name="Dijksterhuis J."/>
            <person name="Roader J."/>
            <person name="Houbraken J."/>
        </authorList>
    </citation>
    <scope>NUCLEOTIDE SEQUENCE</scope>
    <source>
        <strain evidence="3">M34</strain>
    </source>
</reference>
<dbReference type="PANTHER" id="PTHR43625:SF78">
    <property type="entry name" value="PYRIDOXAL REDUCTASE-RELATED"/>
    <property type="match status" value="1"/>
</dbReference>
<accession>A0A8H7TFQ7</accession>
<evidence type="ECO:0000313" key="3">
    <source>
        <dbReference type="EMBL" id="KAG4418929.1"/>
    </source>
</evidence>
<dbReference type="InterPro" id="IPR050791">
    <property type="entry name" value="Aldo-Keto_reductase"/>
</dbReference>
<protein>
    <recommendedName>
        <fullName evidence="2">NADP-dependent oxidoreductase domain-containing protein</fullName>
    </recommendedName>
</protein>
<dbReference type="GO" id="GO:0005737">
    <property type="term" value="C:cytoplasm"/>
    <property type="evidence" value="ECO:0007669"/>
    <property type="project" value="TreeGrafter"/>
</dbReference>
<evidence type="ECO:0000259" key="2">
    <source>
        <dbReference type="Pfam" id="PF00248"/>
    </source>
</evidence>
<dbReference type="GO" id="GO:0016491">
    <property type="term" value="F:oxidoreductase activity"/>
    <property type="evidence" value="ECO:0007669"/>
    <property type="project" value="UniProtKB-KW"/>
</dbReference>
<dbReference type="SUPFAM" id="SSF51430">
    <property type="entry name" value="NAD(P)-linked oxidoreductase"/>
    <property type="match status" value="1"/>
</dbReference>
<sequence length="331" mass="35659">MATLAGKSISANGLGLMNFTANPAAPTLDEVAFATMRAALAVGATVWNAADFYGPPHANSLHLLARYFTAYPEDADKVTVCIKSGIRSFQPMVLDCSPTYMREAVDNAVKILAGKKTIDVFGPCRVDPNTPIEDTISALAEVKKEGKINGIQLSEVSASTIRRAAEVAKIDMVEAEVSLWSTDIFNNGVADTCAELGIVVTAHTPLGAGMLTGNIKSVSDIPKGSFKSFFPRFQEEALKKNFLLVQELQKLAEKKGVTAAQLALAWVKNKGKDGKPFIVLAVGARSVERVKENFADVVLTEKELQDIKEVLEHNPVMGDRFPTAFAAHTEY</sequence>
<dbReference type="OrthoDB" id="37537at2759"/>
<proteinExistence type="predicted"/>
<dbReference type="InterPro" id="IPR036812">
    <property type="entry name" value="NAD(P)_OxRdtase_dom_sf"/>
</dbReference>
<dbReference type="Pfam" id="PF00248">
    <property type="entry name" value="Aldo_ket_red"/>
    <property type="match status" value="1"/>
</dbReference>
<evidence type="ECO:0000256" key="1">
    <source>
        <dbReference type="ARBA" id="ARBA00023002"/>
    </source>
</evidence>
<comment type="caution">
    <text evidence="3">The sequence shown here is derived from an EMBL/GenBank/DDBJ whole genome shotgun (WGS) entry which is preliminary data.</text>
</comment>
<feature type="domain" description="NADP-dependent oxidoreductase" evidence="2">
    <location>
        <begin position="13"/>
        <end position="311"/>
    </location>
</feature>
<keyword evidence="1" id="KW-0560">Oxidoreductase</keyword>